<organism evidence="2 3">
    <name type="scientific">Globodera rostochiensis</name>
    <name type="common">Golden nematode worm</name>
    <name type="synonym">Heterodera rostochiensis</name>
    <dbReference type="NCBI Taxonomy" id="31243"/>
    <lineage>
        <taxon>Eukaryota</taxon>
        <taxon>Metazoa</taxon>
        <taxon>Ecdysozoa</taxon>
        <taxon>Nematoda</taxon>
        <taxon>Chromadorea</taxon>
        <taxon>Rhabditida</taxon>
        <taxon>Tylenchina</taxon>
        <taxon>Tylenchomorpha</taxon>
        <taxon>Tylenchoidea</taxon>
        <taxon>Heteroderidae</taxon>
        <taxon>Heteroderinae</taxon>
        <taxon>Globodera</taxon>
    </lineage>
</organism>
<feature type="region of interest" description="Disordered" evidence="1">
    <location>
        <begin position="1"/>
        <end position="101"/>
    </location>
</feature>
<feature type="compositionally biased region" description="Pro residues" evidence="1">
    <location>
        <begin position="84"/>
        <end position="96"/>
    </location>
</feature>
<dbReference type="Pfam" id="PF06918">
    <property type="entry name" value="DUF1280"/>
    <property type="match status" value="1"/>
</dbReference>
<feature type="region of interest" description="Disordered" evidence="1">
    <location>
        <begin position="141"/>
        <end position="162"/>
    </location>
</feature>
<dbReference type="WBParaSite" id="Gr19_v10_g9140.t1">
    <property type="protein sequence ID" value="Gr19_v10_g9140.t1"/>
    <property type="gene ID" value="Gr19_v10_g9140"/>
</dbReference>
<accession>A0A914ID86</accession>
<dbReference type="InterPro" id="IPR009689">
    <property type="entry name" value="DUF1280"/>
</dbReference>
<sequence>MAKRKLLAKLNGKKGVQEQKRKREERRASAVNAINARWAKKNRDNEDDVALPPPDACDDPSTSAPVPENVEEPPATPALEFNFCPPPAEVTPPPTTPGEQPVEDRLLELERQLRERDDTIGFLRLQLRNREAVIADLRSQLPSTSASTSSQITPNRGRPAKNVDELKRSARRELADKLVAVLDRDRSRSASRNGLERLHREVRHRFQHFTPLKKDAKQSDEPMGAEDALLILALVGTQKAYAKLKRTLRVIDCKFDVVPSLKKVVEIKRQICAPLRYETVGGGSGVGFWCADIEKALTFRFHSARDNLKNICSDVLLKISGDYGQGFTKITISFGEAQRPNSPSNNFIAAVFPAKDSRANLELYCGSLWTQIDQLKSLAGKSVKWFLGGDVSFVWAVIGHCGSAVTTFPSPVCTCRREQLINAEACCFRSVDETVLQAQQFAMAIQRGETASKMLRATTKGIVKPPLLPSIDFDRVILAPFHVFQGLGNALVKELERQTDCEPVVQQFLRRIGARREQFRKKNLTGNSIRKILLHAAEMVPLFETEWPKAICLTLTYLGKIQAFSKAQPLLAREVGELEDHMDNFKAFLHEQPEMRLLLAHKPKAHLLLVHFVPFARQHRFLGLMDEQGDEALHSVWRRLEQFWKTMPDSDQMRQQLENHFVSNWLLDTGKFEEMQMLRMEEQSTGELEEDRMDEERDEDGFIDLIG</sequence>
<feature type="compositionally biased region" description="Basic and acidic residues" evidence="1">
    <location>
        <begin position="15"/>
        <end position="28"/>
    </location>
</feature>
<dbReference type="Proteomes" id="UP000887572">
    <property type="component" value="Unplaced"/>
</dbReference>
<evidence type="ECO:0000313" key="3">
    <source>
        <dbReference type="WBParaSite" id="Gr19_v10_g9140.t1"/>
    </source>
</evidence>
<evidence type="ECO:0000256" key="1">
    <source>
        <dbReference type="SAM" id="MobiDB-lite"/>
    </source>
</evidence>
<name>A0A914ID86_GLORO</name>
<evidence type="ECO:0000313" key="2">
    <source>
        <dbReference type="Proteomes" id="UP000887572"/>
    </source>
</evidence>
<dbReference type="PANTHER" id="PTHR31424:SF3">
    <property type="entry name" value="RING-TYPE DOMAIN-CONTAINING PROTEIN"/>
    <property type="match status" value="1"/>
</dbReference>
<proteinExistence type="predicted"/>
<dbReference type="AlphaFoldDB" id="A0A914ID86"/>
<reference evidence="3" key="1">
    <citation type="submission" date="2022-11" db="UniProtKB">
        <authorList>
            <consortium name="WormBaseParasite"/>
        </authorList>
    </citation>
    <scope>IDENTIFICATION</scope>
</reference>
<keyword evidence="2" id="KW-1185">Reference proteome</keyword>
<protein>
    <submittedName>
        <fullName evidence="3">Uncharacterized protein</fullName>
    </submittedName>
</protein>
<dbReference type="PANTHER" id="PTHR31424">
    <property type="entry name" value="PROTEIN CBG23806"/>
    <property type="match status" value="1"/>
</dbReference>